<evidence type="ECO:0000313" key="2">
    <source>
        <dbReference type="EMBL" id="KAK2947331.1"/>
    </source>
</evidence>
<reference evidence="2 3" key="1">
    <citation type="journal article" date="2022" name="bioRxiv">
        <title>Genomics of Preaxostyla Flagellates Illuminates Evolutionary Transitions and the Path Towards Mitochondrial Loss.</title>
        <authorList>
            <person name="Novak L.V.F."/>
            <person name="Treitli S.C."/>
            <person name="Pyrih J."/>
            <person name="Halakuc P."/>
            <person name="Pipaliya S.V."/>
            <person name="Vacek V."/>
            <person name="Brzon O."/>
            <person name="Soukal P."/>
            <person name="Eme L."/>
            <person name="Dacks J.B."/>
            <person name="Karnkowska A."/>
            <person name="Elias M."/>
            <person name="Hampl V."/>
        </authorList>
    </citation>
    <scope>NUCLEOTIDE SEQUENCE [LARGE SCALE GENOMIC DNA]</scope>
    <source>
        <strain evidence="2">NAU3</strain>
        <tissue evidence="2">Gut</tissue>
    </source>
</reference>
<dbReference type="EMBL" id="JARBJD010000204">
    <property type="protein sequence ID" value="KAK2947331.1"/>
    <property type="molecule type" value="Genomic_DNA"/>
</dbReference>
<organism evidence="2 3">
    <name type="scientific">Blattamonas nauphoetae</name>
    <dbReference type="NCBI Taxonomy" id="2049346"/>
    <lineage>
        <taxon>Eukaryota</taxon>
        <taxon>Metamonada</taxon>
        <taxon>Preaxostyla</taxon>
        <taxon>Oxymonadida</taxon>
        <taxon>Blattamonas</taxon>
    </lineage>
</organism>
<proteinExistence type="predicted"/>
<sequence length="357" mass="39874">METETHHQLMTTENNSTNLSDMQKNVKPEHSMFLNIEQESTSSFEKKSSLFNSLVAVVKDEIPISVELEEHARRFLQNLSPRRSRDTSRLLSDLVPSPDGSPSGLMSAIATLLRSKSSLIIEGTLSFVAAFVTKLSYSSQSSLLDALLIPKMIDSLQPHTLPISSNEQIHSTFVQILSHTFYLTTANAMDQIGIVDAPGKHSHRNMILEKVIHPTSGYLAHLIRNVPNDGDGDLGPNLMSFLGNYLRLGWQHAPTLEYLLSQSIEDQSMALLVSSEINEELWSFLFSFRSDLRGADSEGNEATRTRQRMKHALFSVGFEEWIEAEIHHTTDGDYAERIGTTTMGFSDLFGSNIDESE</sequence>
<feature type="compositionally biased region" description="Polar residues" evidence="1">
    <location>
        <begin position="8"/>
        <end position="20"/>
    </location>
</feature>
<protein>
    <submittedName>
        <fullName evidence="2">Uncharacterized protein</fullName>
    </submittedName>
</protein>
<name>A0ABQ9X6C5_9EUKA</name>
<gene>
    <name evidence="2" type="ORF">BLNAU_17718</name>
</gene>
<evidence type="ECO:0000313" key="3">
    <source>
        <dbReference type="Proteomes" id="UP001281761"/>
    </source>
</evidence>
<comment type="caution">
    <text evidence="2">The sequence shown here is derived from an EMBL/GenBank/DDBJ whole genome shotgun (WGS) entry which is preliminary data.</text>
</comment>
<accession>A0ABQ9X6C5</accession>
<feature type="region of interest" description="Disordered" evidence="1">
    <location>
        <begin position="1"/>
        <end position="20"/>
    </location>
</feature>
<keyword evidence="3" id="KW-1185">Reference proteome</keyword>
<evidence type="ECO:0000256" key="1">
    <source>
        <dbReference type="SAM" id="MobiDB-lite"/>
    </source>
</evidence>
<dbReference type="Proteomes" id="UP001281761">
    <property type="component" value="Unassembled WGS sequence"/>
</dbReference>